<dbReference type="PROSITE" id="PS50887">
    <property type="entry name" value="GGDEF"/>
    <property type="match status" value="1"/>
</dbReference>
<dbReference type="InterPro" id="IPR050469">
    <property type="entry name" value="Diguanylate_Cyclase"/>
</dbReference>
<proteinExistence type="predicted"/>
<dbReference type="RefSeq" id="WP_186862773.1">
    <property type="nucleotide sequence ID" value="NZ_JACOGC010000003.1"/>
</dbReference>
<dbReference type="Proteomes" id="UP000613113">
    <property type="component" value="Unassembled WGS sequence"/>
</dbReference>
<accession>A0ABR6YMP5</accession>
<sequence>MKPRLFQPIASQLVRSVFKWVILCIFGFSSLQAWLNYSAIERNFNMTIQDVAHTHLPLLALAIWDIEPETIRKQMALLVQNPHIAHVQIRVSTGQQFAAGTVIPETSSERLLFSIPSPTGDGREVGTMELVINRAELRGELIRSLLIVLIEVVLLAIFILVALISILRRDLEKPMHQLADFVKNLQANRLSTRLELSMPPGHRYNEIDLVVDGFRVMQDSIQKHIDNQDAVVADRTRKLERALAKLRQLSMTDGLTGCYNRMMLNERMPGEMQRAVRYDRALALIFCDIDFFKSVNDLYGHAAGDQVLVAFAECLQSELRADVDWLVRYGGEEFIVVLPETSLSAAIEAAERMRLQVEQHLKIQISDGRVLNITASFGVAEKAQNDTPEMLIQRADEWLYFAKHHGRNQVQPAEDYSAATIIAN</sequence>
<comment type="caution">
    <text evidence="5">The sequence shown here is derived from an EMBL/GenBank/DDBJ whole genome shotgun (WGS) entry which is preliminary data.</text>
</comment>
<feature type="domain" description="GGDEF" evidence="4">
    <location>
        <begin position="280"/>
        <end position="415"/>
    </location>
</feature>
<feature type="domain" description="HAMP" evidence="3">
    <location>
        <begin position="169"/>
        <end position="226"/>
    </location>
</feature>
<dbReference type="PANTHER" id="PTHR45138:SF2">
    <property type="entry name" value="DIGUANYLATE CYCLASE VDCA"/>
    <property type="match status" value="1"/>
</dbReference>
<protein>
    <recommendedName>
        <fullName evidence="1">diguanylate cyclase</fullName>
        <ecNumber evidence="1">2.7.7.65</ecNumber>
    </recommendedName>
</protein>
<organism evidence="5 6">
    <name type="scientific">Undibacterium griseum</name>
    <dbReference type="NCBI Taxonomy" id="2762295"/>
    <lineage>
        <taxon>Bacteria</taxon>
        <taxon>Pseudomonadati</taxon>
        <taxon>Pseudomonadota</taxon>
        <taxon>Betaproteobacteria</taxon>
        <taxon>Burkholderiales</taxon>
        <taxon>Oxalobacteraceae</taxon>
        <taxon>Undibacterium</taxon>
    </lineage>
</organism>
<dbReference type="SUPFAM" id="SSF55073">
    <property type="entry name" value="Nucleotide cyclase"/>
    <property type="match status" value="1"/>
</dbReference>
<evidence type="ECO:0000313" key="6">
    <source>
        <dbReference type="Proteomes" id="UP000613113"/>
    </source>
</evidence>
<evidence type="ECO:0000256" key="1">
    <source>
        <dbReference type="ARBA" id="ARBA00012528"/>
    </source>
</evidence>
<feature type="transmembrane region" description="Helical" evidence="2">
    <location>
        <begin position="144"/>
        <end position="167"/>
    </location>
</feature>
<dbReference type="EC" id="2.7.7.65" evidence="1"/>
<dbReference type="InterPro" id="IPR003660">
    <property type="entry name" value="HAMP_dom"/>
</dbReference>
<keyword evidence="2" id="KW-1133">Transmembrane helix</keyword>
<dbReference type="NCBIfam" id="TIGR00254">
    <property type="entry name" value="GGDEF"/>
    <property type="match status" value="1"/>
</dbReference>
<dbReference type="Gene3D" id="3.30.70.270">
    <property type="match status" value="1"/>
</dbReference>
<feature type="transmembrane region" description="Helical" evidence="2">
    <location>
        <begin position="20"/>
        <end position="37"/>
    </location>
</feature>
<dbReference type="EMBL" id="JACOGC010000003">
    <property type="protein sequence ID" value="MBC3885165.1"/>
    <property type="molecule type" value="Genomic_DNA"/>
</dbReference>
<keyword evidence="2" id="KW-0472">Membrane</keyword>
<dbReference type="PROSITE" id="PS50885">
    <property type="entry name" value="HAMP"/>
    <property type="match status" value="1"/>
</dbReference>
<dbReference type="Gene3D" id="6.10.340.10">
    <property type="match status" value="1"/>
</dbReference>
<dbReference type="CDD" id="cd01949">
    <property type="entry name" value="GGDEF"/>
    <property type="match status" value="1"/>
</dbReference>
<dbReference type="Pfam" id="PF00990">
    <property type="entry name" value="GGDEF"/>
    <property type="match status" value="1"/>
</dbReference>
<keyword evidence="2" id="KW-0812">Transmembrane</keyword>
<dbReference type="PANTHER" id="PTHR45138">
    <property type="entry name" value="REGULATORY COMPONENTS OF SENSORY TRANSDUCTION SYSTEM"/>
    <property type="match status" value="1"/>
</dbReference>
<reference evidence="5 6" key="1">
    <citation type="submission" date="2020-08" db="EMBL/GenBank/DDBJ databases">
        <title>Novel species isolated from subtropical streams in China.</title>
        <authorList>
            <person name="Lu H."/>
        </authorList>
    </citation>
    <scope>NUCLEOTIDE SEQUENCE [LARGE SCALE GENOMIC DNA]</scope>
    <source>
        <strain evidence="5 6">FT31W</strain>
    </source>
</reference>
<dbReference type="InterPro" id="IPR029787">
    <property type="entry name" value="Nucleotide_cyclase"/>
</dbReference>
<evidence type="ECO:0000256" key="2">
    <source>
        <dbReference type="SAM" id="Phobius"/>
    </source>
</evidence>
<name>A0ABR6YMP5_9BURK</name>
<dbReference type="InterPro" id="IPR043128">
    <property type="entry name" value="Rev_trsase/Diguanyl_cyclase"/>
</dbReference>
<keyword evidence="6" id="KW-1185">Reference proteome</keyword>
<dbReference type="SMART" id="SM00267">
    <property type="entry name" value="GGDEF"/>
    <property type="match status" value="1"/>
</dbReference>
<dbReference type="InterPro" id="IPR000160">
    <property type="entry name" value="GGDEF_dom"/>
</dbReference>
<gene>
    <name evidence="5" type="ORF">H8K27_08505</name>
</gene>
<evidence type="ECO:0000313" key="5">
    <source>
        <dbReference type="EMBL" id="MBC3885165.1"/>
    </source>
</evidence>
<evidence type="ECO:0000259" key="4">
    <source>
        <dbReference type="PROSITE" id="PS50887"/>
    </source>
</evidence>
<evidence type="ECO:0000259" key="3">
    <source>
        <dbReference type="PROSITE" id="PS50885"/>
    </source>
</evidence>